<evidence type="ECO:0000259" key="1">
    <source>
        <dbReference type="Pfam" id="PF02770"/>
    </source>
</evidence>
<comment type="caution">
    <text evidence="2">The sequence shown here is derived from an EMBL/GenBank/DDBJ whole genome shotgun (WGS) entry which is preliminary data.</text>
</comment>
<evidence type="ECO:0000313" key="3">
    <source>
        <dbReference type="Proteomes" id="UP000231843"/>
    </source>
</evidence>
<dbReference type="RefSeq" id="WP_100766710.1">
    <property type="nucleotide sequence ID" value="NZ_NPEA01000001.1"/>
</dbReference>
<dbReference type="InterPro" id="IPR009100">
    <property type="entry name" value="AcylCoA_DH/oxidase_NM_dom_sf"/>
</dbReference>
<dbReference type="InterPro" id="IPR006091">
    <property type="entry name" value="Acyl-CoA_Oxase/DH_mid-dom"/>
</dbReference>
<evidence type="ECO:0000313" key="2">
    <source>
        <dbReference type="EMBL" id="PJZ78806.1"/>
    </source>
</evidence>
<dbReference type="AlphaFoldDB" id="A0A2N0A392"/>
<protein>
    <submittedName>
        <fullName evidence="2">Acyl-CoA dehydrogenase</fullName>
    </submittedName>
</protein>
<dbReference type="OrthoDB" id="336673at2"/>
<dbReference type="Gene3D" id="2.40.110.10">
    <property type="entry name" value="Butyryl-CoA Dehydrogenase, subunit A, domain 2"/>
    <property type="match status" value="1"/>
</dbReference>
<name>A0A2N0A392_9LEPT</name>
<sequence length="355" mass="39622">MMKELREKLSSFPPGEFRSVYKSSLPDIAKAGLLNALKDGGFRAFHEKLILIPSFPHGIGVGVGLMAQTNVAGKILKLVLGSEEGASIREESKSLVLELQDRLVNGLGILGLGVSEPGWMGKLTNLTSTAKVLLSGEIELNFHKGFVTNGADAEGYLVVAREEEKNRFGVFFIPRDFPGLKIEEVYLDVAREATHCKITGENFKIPSHYHFIEDYSKLGADIHLSEMLSAAVLFCGAIRKIVSDLSHGNESRERFSVLGKLWDLSGLLYGKCLEISDKKDKDPNYKIEEDHPYGYEAILDECISILESIPNFDHKKEYPDLGLFCTIHPARSPVYIKNRLKQSKSWRKFGNFKEV</sequence>
<dbReference type="InterPro" id="IPR046373">
    <property type="entry name" value="Acyl-CoA_Oxase/DH_mid-dom_sf"/>
</dbReference>
<feature type="domain" description="Acyl-CoA oxidase/dehydrogenase middle" evidence="1">
    <location>
        <begin position="112"/>
        <end position="199"/>
    </location>
</feature>
<keyword evidence="3" id="KW-1185">Reference proteome</keyword>
<dbReference type="SUPFAM" id="SSF56645">
    <property type="entry name" value="Acyl-CoA dehydrogenase NM domain-like"/>
    <property type="match status" value="1"/>
</dbReference>
<accession>A0A2N0A392</accession>
<dbReference type="GO" id="GO:0016627">
    <property type="term" value="F:oxidoreductase activity, acting on the CH-CH group of donors"/>
    <property type="evidence" value="ECO:0007669"/>
    <property type="project" value="InterPro"/>
</dbReference>
<dbReference type="Pfam" id="PF02770">
    <property type="entry name" value="Acyl-CoA_dh_M"/>
    <property type="match status" value="1"/>
</dbReference>
<dbReference type="Proteomes" id="UP000231843">
    <property type="component" value="Unassembled WGS sequence"/>
</dbReference>
<organism evidence="2 3">
    <name type="scientific">Leptospira neocaledonica</name>
    <dbReference type="NCBI Taxonomy" id="2023192"/>
    <lineage>
        <taxon>Bacteria</taxon>
        <taxon>Pseudomonadati</taxon>
        <taxon>Spirochaetota</taxon>
        <taxon>Spirochaetia</taxon>
        <taxon>Leptospirales</taxon>
        <taxon>Leptospiraceae</taxon>
        <taxon>Leptospira</taxon>
    </lineage>
</organism>
<gene>
    <name evidence="2" type="ORF">CH365_00815</name>
</gene>
<dbReference type="EMBL" id="NPEA01000001">
    <property type="protein sequence ID" value="PJZ78806.1"/>
    <property type="molecule type" value="Genomic_DNA"/>
</dbReference>
<reference evidence="2 3" key="1">
    <citation type="submission" date="2017-07" db="EMBL/GenBank/DDBJ databases">
        <title>Leptospira spp. isolated from tropical soils.</title>
        <authorList>
            <person name="Thibeaux R."/>
            <person name="Iraola G."/>
            <person name="Ferres I."/>
            <person name="Bierque E."/>
            <person name="Girault D."/>
            <person name="Soupe-Gilbert M.-E."/>
            <person name="Picardeau M."/>
            <person name="Goarant C."/>
        </authorList>
    </citation>
    <scope>NUCLEOTIDE SEQUENCE [LARGE SCALE GENOMIC DNA]</scope>
    <source>
        <strain evidence="2 3">ES4-C-A1</strain>
    </source>
</reference>
<proteinExistence type="predicted"/>